<evidence type="ECO:0000256" key="1">
    <source>
        <dbReference type="ARBA" id="ARBA00023002"/>
    </source>
</evidence>
<dbReference type="InterPro" id="IPR050162">
    <property type="entry name" value="MsrA_MetSO_reductase"/>
</dbReference>
<dbReference type="NCBIfam" id="TIGR00401">
    <property type="entry name" value="msrA"/>
    <property type="match status" value="1"/>
</dbReference>
<evidence type="ECO:0000256" key="4">
    <source>
        <dbReference type="HAMAP-Rule" id="MF_01401"/>
    </source>
</evidence>
<reference evidence="6 7" key="1">
    <citation type="journal article" date="2010" name="Stand. Genomic Sci.">
        <title>Complete genome sequence of Segniliparus rotundus type strain (CDC 1076).</title>
        <authorList>
            <person name="Sikorski J."/>
            <person name="Lapidus A."/>
            <person name="Copeland A."/>
            <person name="Misra M."/>
            <person name="Glavina Del Rio T."/>
            <person name="Nolan M."/>
            <person name="Lucas S."/>
            <person name="Chen F."/>
            <person name="Tice H."/>
            <person name="Cheng J.F."/>
            <person name="Jando M."/>
            <person name="Schneider S."/>
            <person name="Bruce D."/>
            <person name="Goodwin L."/>
            <person name="Pitluck S."/>
            <person name="Liolios K."/>
            <person name="Mikhailova N."/>
            <person name="Pati A."/>
            <person name="Ivanova N."/>
            <person name="Mavromatis K."/>
            <person name="Chen A."/>
            <person name="Palaniappan K."/>
            <person name="Chertkov O."/>
            <person name="Land M."/>
            <person name="Hauser L."/>
            <person name="Chang Y.J."/>
            <person name="Jeffries C.D."/>
            <person name="Brettin T."/>
            <person name="Detter J.C."/>
            <person name="Han C."/>
            <person name="Rohde M."/>
            <person name="Goker M."/>
            <person name="Bristow J."/>
            <person name="Eisen J.A."/>
            <person name="Markowitz V."/>
            <person name="Hugenholtz P."/>
            <person name="Kyrpides N.C."/>
            <person name="Klenk H.P."/>
        </authorList>
    </citation>
    <scope>NUCLEOTIDE SEQUENCE [LARGE SCALE GENOMIC DNA]</scope>
    <source>
        <strain evidence="7">ATCC BAA-972 / CDC 1076 / CIP 108378 / DSM 44985 / JCM 13578</strain>
    </source>
</reference>
<dbReference type="AlphaFoldDB" id="D6ZDY1"/>
<dbReference type="SUPFAM" id="SSF55068">
    <property type="entry name" value="Peptide methionine sulfoxide reductase"/>
    <property type="match status" value="1"/>
</dbReference>
<dbReference type="InterPro" id="IPR036509">
    <property type="entry name" value="Met_Sox_Rdtase_MsrA_sf"/>
</dbReference>
<feature type="active site" evidence="4">
    <location>
        <position position="72"/>
    </location>
</feature>
<dbReference type="GO" id="GO:0033744">
    <property type="term" value="F:L-methionine:thioredoxin-disulfide S-oxidoreductase activity"/>
    <property type="evidence" value="ECO:0007669"/>
    <property type="project" value="RHEA"/>
</dbReference>
<evidence type="ECO:0000259" key="5">
    <source>
        <dbReference type="Pfam" id="PF01625"/>
    </source>
</evidence>
<dbReference type="GO" id="GO:0005737">
    <property type="term" value="C:cytoplasm"/>
    <property type="evidence" value="ECO:0007669"/>
    <property type="project" value="TreeGrafter"/>
</dbReference>
<sequence>MRMSLLSGWRVNAKLTVISPEDALPGRDLPVLRGGRSFFGGTPLDPLTASDHGPRNPQWPTDVETAVFGGGCFWGMEKAFWQLPGVFTTAVGYAGGTTANPTYKEVCSGRTGHAEVVLVAFHPDQISYSELLATFWESHDPTQGMRQGADIGTQYRSVVLTVAPRQQELAEQSRAAYQQELNKEGYGPISTEIRPLRAPSDSDCGFYFAEQDHQQYLAKNPWGYCGHGGTGVSCPVGLGSGARGPAAQ</sequence>
<dbReference type="EMBL" id="CP001958">
    <property type="protein sequence ID" value="ADG99388.1"/>
    <property type="molecule type" value="Genomic_DNA"/>
</dbReference>
<organism evidence="6 7">
    <name type="scientific">Segniliparus rotundus (strain ATCC BAA-972 / CDC 1076 / CIP 108378 / DSM 44985 / JCM 13578)</name>
    <dbReference type="NCBI Taxonomy" id="640132"/>
    <lineage>
        <taxon>Bacteria</taxon>
        <taxon>Bacillati</taxon>
        <taxon>Actinomycetota</taxon>
        <taxon>Actinomycetes</taxon>
        <taxon>Mycobacteriales</taxon>
        <taxon>Segniliparaceae</taxon>
        <taxon>Segniliparus</taxon>
    </lineage>
</organism>
<gene>
    <name evidence="4" type="primary">msrA</name>
    <name evidence="6" type="ordered locus">Srot_2959</name>
</gene>
<dbReference type="HAMAP" id="MF_01401">
    <property type="entry name" value="MsrA"/>
    <property type="match status" value="1"/>
</dbReference>
<dbReference type="PANTHER" id="PTHR42799">
    <property type="entry name" value="MITOCHONDRIAL PEPTIDE METHIONINE SULFOXIDE REDUCTASE"/>
    <property type="match status" value="1"/>
</dbReference>
<evidence type="ECO:0000256" key="3">
    <source>
        <dbReference type="ARBA" id="ARBA00048782"/>
    </source>
</evidence>
<dbReference type="GO" id="GO:0034599">
    <property type="term" value="P:cellular response to oxidative stress"/>
    <property type="evidence" value="ECO:0007669"/>
    <property type="project" value="TreeGrafter"/>
</dbReference>
<proteinExistence type="inferred from homology"/>
<dbReference type="Pfam" id="PF01625">
    <property type="entry name" value="PMSR"/>
    <property type="match status" value="1"/>
</dbReference>
<dbReference type="KEGG" id="srt:Srot_2959"/>
<accession>D6ZDY1</accession>
<name>D6ZDY1_SEGRD</name>
<keyword evidence="1 4" id="KW-0560">Oxidoreductase</keyword>
<feature type="domain" description="Peptide methionine sulphoxide reductase MsrA" evidence="5">
    <location>
        <begin position="65"/>
        <end position="225"/>
    </location>
</feature>
<protein>
    <recommendedName>
        <fullName evidence="4">Peptide methionine sulfoxide reductase MsrA</fullName>
        <shortName evidence="4">Protein-methionine-S-oxide reductase</shortName>
        <ecNumber evidence="4">1.8.4.11</ecNumber>
    </recommendedName>
    <alternativeName>
        <fullName evidence="4">Peptide-methionine (S)-S-oxide reductase</fullName>
        <shortName evidence="4">Peptide Met(O) reductase</shortName>
    </alternativeName>
</protein>
<evidence type="ECO:0000313" key="7">
    <source>
        <dbReference type="Proteomes" id="UP000002247"/>
    </source>
</evidence>
<dbReference type="PANTHER" id="PTHR42799:SF2">
    <property type="entry name" value="MITOCHONDRIAL PEPTIDE METHIONINE SULFOXIDE REDUCTASE"/>
    <property type="match status" value="1"/>
</dbReference>
<dbReference type="Proteomes" id="UP000002247">
    <property type="component" value="Chromosome"/>
</dbReference>
<evidence type="ECO:0000256" key="2">
    <source>
        <dbReference type="ARBA" id="ARBA00047806"/>
    </source>
</evidence>
<dbReference type="EC" id="1.8.4.11" evidence="4"/>
<dbReference type="STRING" id="640132.Srot_2959"/>
<dbReference type="eggNOG" id="COG0225">
    <property type="taxonomic scope" value="Bacteria"/>
</dbReference>
<dbReference type="InterPro" id="IPR002569">
    <property type="entry name" value="Met_Sox_Rdtase_MsrA_dom"/>
</dbReference>
<dbReference type="HOGENOM" id="CLU_031040_10_3_11"/>
<dbReference type="GO" id="GO:0008113">
    <property type="term" value="F:peptide-methionine (S)-S-oxide reductase activity"/>
    <property type="evidence" value="ECO:0007669"/>
    <property type="project" value="UniProtKB-UniRule"/>
</dbReference>
<comment type="function">
    <text evidence="4">Has an important function as a repair enzyme for proteins that have been inactivated by oxidation. Catalyzes the reversible oxidation-reduction of methionine sulfoxide in proteins to methionine.</text>
</comment>
<evidence type="ECO:0000313" key="6">
    <source>
        <dbReference type="EMBL" id="ADG99388.1"/>
    </source>
</evidence>
<dbReference type="Gene3D" id="3.30.1060.10">
    <property type="entry name" value="Peptide methionine sulphoxide reductase MsrA"/>
    <property type="match status" value="1"/>
</dbReference>
<comment type="similarity">
    <text evidence="4">Belongs to the MsrA Met sulfoxide reductase family.</text>
</comment>
<keyword evidence="7" id="KW-1185">Reference proteome</keyword>
<comment type="catalytic activity">
    <reaction evidence="2 4">
        <text>L-methionyl-[protein] + [thioredoxin]-disulfide + H2O = L-methionyl-(S)-S-oxide-[protein] + [thioredoxin]-dithiol</text>
        <dbReference type="Rhea" id="RHEA:14217"/>
        <dbReference type="Rhea" id="RHEA-COMP:10698"/>
        <dbReference type="Rhea" id="RHEA-COMP:10700"/>
        <dbReference type="Rhea" id="RHEA-COMP:12313"/>
        <dbReference type="Rhea" id="RHEA-COMP:12315"/>
        <dbReference type="ChEBI" id="CHEBI:15377"/>
        <dbReference type="ChEBI" id="CHEBI:16044"/>
        <dbReference type="ChEBI" id="CHEBI:29950"/>
        <dbReference type="ChEBI" id="CHEBI:44120"/>
        <dbReference type="ChEBI" id="CHEBI:50058"/>
        <dbReference type="EC" id="1.8.4.11"/>
    </reaction>
</comment>
<comment type="catalytic activity">
    <reaction evidence="3 4">
        <text>[thioredoxin]-disulfide + L-methionine + H2O = L-methionine (S)-S-oxide + [thioredoxin]-dithiol</text>
        <dbReference type="Rhea" id="RHEA:19993"/>
        <dbReference type="Rhea" id="RHEA-COMP:10698"/>
        <dbReference type="Rhea" id="RHEA-COMP:10700"/>
        <dbReference type="ChEBI" id="CHEBI:15377"/>
        <dbReference type="ChEBI" id="CHEBI:29950"/>
        <dbReference type="ChEBI" id="CHEBI:50058"/>
        <dbReference type="ChEBI" id="CHEBI:57844"/>
        <dbReference type="ChEBI" id="CHEBI:58772"/>
        <dbReference type="EC" id="1.8.4.11"/>
    </reaction>
</comment>